<evidence type="ECO:0000313" key="2">
    <source>
        <dbReference type="EMBL" id="CAD8527704.1"/>
    </source>
</evidence>
<evidence type="ECO:0000313" key="1">
    <source>
        <dbReference type="EMBL" id="CAD8527703.1"/>
    </source>
</evidence>
<dbReference type="EMBL" id="HBER01005841">
    <property type="protein sequence ID" value="CAD8527704.1"/>
    <property type="molecule type" value="Transcribed_RNA"/>
</dbReference>
<accession>A0A6U5DP40</accession>
<proteinExistence type="predicted"/>
<sequence length="103" mass="11418">MITFGTSIQNGAAKAKGKVLKNIRSWVEQALPPEHQETTVMVNELQCFEPGCAPVETVVTLLDPSKPLAFKIFKPAAEVEPEEVRTQLTLRLMGHEQLHKPAQ</sequence>
<reference evidence="1" key="1">
    <citation type="submission" date="2021-01" db="EMBL/GenBank/DDBJ databases">
        <authorList>
            <person name="Corre E."/>
            <person name="Pelletier E."/>
            <person name="Niang G."/>
            <person name="Scheremetjew M."/>
            <person name="Finn R."/>
            <person name="Kale V."/>
            <person name="Holt S."/>
            <person name="Cochrane G."/>
            <person name="Meng A."/>
            <person name="Brown T."/>
            <person name="Cohen L."/>
        </authorList>
    </citation>
    <scope>NUCLEOTIDE SEQUENCE</scope>
    <source>
        <strain evidence="1">RCC1130</strain>
    </source>
</reference>
<dbReference type="AlphaFoldDB" id="A0A6U5DP40"/>
<dbReference type="EMBL" id="HBER01005840">
    <property type="protein sequence ID" value="CAD8527703.1"/>
    <property type="molecule type" value="Transcribed_RNA"/>
</dbReference>
<organism evidence="1">
    <name type="scientific">Calcidiscus leptoporus</name>
    <dbReference type="NCBI Taxonomy" id="127549"/>
    <lineage>
        <taxon>Eukaryota</taxon>
        <taxon>Haptista</taxon>
        <taxon>Haptophyta</taxon>
        <taxon>Prymnesiophyceae</taxon>
        <taxon>Coccolithales</taxon>
        <taxon>Calcidiscaceae</taxon>
        <taxon>Calcidiscus</taxon>
    </lineage>
</organism>
<protein>
    <submittedName>
        <fullName evidence="1">Uncharacterized protein</fullName>
    </submittedName>
</protein>
<name>A0A6U5DP40_9EUKA</name>
<gene>
    <name evidence="1" type="ORF">CLEP1334_LOCUS2924</name>
    <name evidence="2" type="ORF">CLEP1334_LOCUS2925</name>
</gene>